<proteinExistence type="predicted"/>
<evidence type="ECO:0000313" key="2">
    <source>
        <dbReference type="Proteomes" id="UP000009168"/>
    </source>
</evidence>
<gene>
    <name evidence="1" type="ORF">TTHERM_000263119</name>
</gene>
<name>W7XGI2_TETTS</name>
<dbReference type="EMBL" id="GG662830">
    <property type="protein sequence ID" value="EWS76108.1"/>
    <property type="molecule type" value="Genomic_DNA"/>
</dbReference>
<reference evidence="2" key="1">
    <citation type="journal article" date="2006" name="PLoS Biol.">
        <title>Macronuclear genome sequence of the ciliate Tetrahymena thermophila, a model eukaryote.</title>
        <authorList>
            <person name="Eisen J.A."/>
            <person name="Coyne R.S."/>
            <person name="Wu M."/>
            <person name="Wu D."/>
            <person name="Thiagarajan M."/>
            <person name="Wortman J.R."/>
            <person name="Badger J.H."/>
            <person name="Ren Q."/>
            <person name="Amedeo P."/>
            <person name="Jones K.M."/>
            <person name="Tallon L.J."/>
            <person name="Delcher A.L."/>
            <person name="Salzberg S.L."/>
            <person name="Silva J.C."/>
            <person name="Haas B.J."/>
            <person name="Majoros W.H."/>
            <person name="Farzad M."/>
            <person name="Carlton J.M."/>
            <person name="Smith R.K. Jr."/>
            <person name="Garg J."/>
            <person name="Pearlman R.E."/>
            <person name="Karrer K.M."/>
            <person name="Sun L."/>
            <person name="Manning G."/>
            <person name="Elde N.C."/>
            <person name="Turkewitz A.P."/>
            <person name="Asai D.J."/>
            <person name="Wilkes D.E."/>
            <person name="Wang Y."/>
            <person name="Cai H."/>
            <person name="Collins K."/>
            <person name="Stewart B.A."/>
            <person name="Lee S.R."/>
            <person name="Wilamowska K."/>
            <person name="Weinberg Z."/>
            <person name="Ruzzo W.L."/>
            <person name="Wloga D."/>
            <person name="Gaertig J."/>
            <person name="Frankel J."/>
            <person name="Tsao C.-C."/>
            <person name="Gorovsky M.A."/>
            <person name="Keeling P.J."/>
            <person name="Waller R.F."/>
            <person name="Patron N.J."/>
            <person name="Cherry J.M."/>
            <person name="Stover N.A."/>
            <person name="Krieger C.J."/>
            <person name="del Toro C."/>
            <person name="Ryder H.F."/>
            <person name="Williamson S.C."/>
            <person name="Barbeau R.A."/>
            <person name="Hamilton E.P."/>
            <person name="Orias E."/>
        </authorList>
    </citation>
    <scope>NUCLEOTIDE SEQUENCE [LARGE SCALE GENOMIC DNA]</scope>
    <source>
        <strain evidence="2">SB210</strain>
    </source>
</reference>
<evidence type="ECO:0000313" key="1">
    <source>
        <dbReference type="EMBL" id="EWS76108.1"/>
    </source>
</evidence>
<dbReference type="KEGG" id="tet:TTHERM_000263119"/>
<dbReference type="RefSeq" id="XP_012651348.1">
    <property type="nucleotide sequence ID" value="XM_012795894.1"/>
</dbReference>
<keyword evidence="2" id="KW-1185">Reference proteome</keyword>
<dbReference type="GeneID" id="24438082"/>
<sequence>MAIGVECTFFSYLLLSQVEKKMRRNWKRRTNRKTQKGEEKEINVFIYQLISQSIERCQYQGRIYKFEWKNEDILKQKKVKKIYRQIEIQADSHINRQIDMRINR</sequence>
<organism evidence="1 2">
    <name type="scientific">Tetrahymena thermophila (strain SB210)</name>
    <dbReference type="NCBI Taxonomy" id="312017"/>
    <lineage>
        <taxon>Eukaryota</taxon>
        <taxon>Sar</taxon>
        <taxon>Alveolata</taxon>
        <taxon>Ciliophora</taxon>
        <taxon>Intramacronucleata</taxon>
        <taxon>Oligohymenophorea</taxon>
        <taxon>Hymenostomatida</taxon>
        <taxon>Tetrahymenina</taxon>
        <taxon>Tetrahymenidae</taxon>
        <taxon>Tetrahymena</taxon>
    </lineage>
</organism>
<dbReference type="AlphaFoldDB" id="W7XGI2"/>
<dbReference type="InParanoid" id="W7XGI2"/>
<accession>W7XGI2</accession>
<dbReference type="Proteomes" id="UP000009168">
    <property type="component" value="Unassembled WGS sequence"/>
</dbReference>
<protein>
    <submittedName>
        <fullName evidence="1">Uncharacterized protein</fullName>
    </submittedName>
</protein>